<dbReference type="InterPro" id="IPR039422">
    <property type="entry name" value="MarR/SlyA-like"/>
</dbReference>
<dbReference type="PROSITE" id="PS50995">
    <property type="entry name" value="HTH_MARR_2"/>
    <property type="match status" value="1"/>
</dbReference>
<dbReference type="InterPro" id="IPR000835">
    <property type="entry name" value="HTH_MarR-typ"/>
</dbReference>
<dbReference type="PANTHER" id="PTHR33164:SF43">
    <property type="entry name" value="HTH-TYPE TRANSCRIPTIONAL REPRESSOR YETL"/>
    <property type="match status" value="1"/>
</dbReference>
<dbReference type="OrthoDB" id="511972at2"/>
<dbReference type="EMBL" id="CP002018">
    <property type="protein sequence ID" value="AEM41892.1"/>
    <property type="molecule type" value="Genomic_DNA"/>
</dbReference>
<dbReference type="KEGG" id="kvl:KVU_2054"/>
<organism evidence="2 3">
    <name type="scientific">Ketogulonicigenium vulgare (strain WSH-001)</name>
    <dbReference type="NCBI Taxonomy" id="759362"/>
    <lineage>
        <taxon>Bacteria</taxon>
        <taxon>Pseudomonadati</taxon>
        <taxon>Pseudomonadota</taxon>
        <taxon>Alphaproteobacteria</taxon>
        <taxon>Rhodobacterales</taxon>
        <taxon>Roseobacteraceae</taxon>
        <taxon>Ketogulonicigenium</taxon>
    </lineage>
</organism>
<dbReference type="HOGENOM" id="CLU_083287_4_4_5"/>
<gene>
    <name evidence="2" type="ordered locus">KVU_2054</name>
</gene>
<accession>F9Y587</accession>
<dbReference type="PANTHER" id="PTHR33164">
    <property type="entry name" value="TRANSCRIPTIONAL REGULATOR, MARR FAMILY"/>
    <property type="match status" value="1"/>
</dbReference>
<dbReference type="Gene3D" id="1.10.10.10">
    <property type="entry name" value="Winged helix-like DNA-binding domain superfamily/Winged helix DNA-binding domain"/>
    <property type="match status" value="1"/>
</dbReference>
<dbReference type="RefSeq" id="WP_013385273.1">
    <property type="nucleotide sequence ID" value="NC_017384.1"/>
</dbReference>
<feature type="domain" description="HTH marR-type" evidence="1">
    <location>
        <begin position="12"/>
        <end position="143"/>
    </location>
</feature>
<protein>
    <submittedName>
        <fullName evidence="2">Putative transcriptional regulator, MarR family protein</fullName>
    </submittedName>
</protein>
<dbReference type="InterPro" id="IPR036390">
    <property type="entry name" value="WH_DNA-bd_sf"/>
</dbReference>
<proteinExistence type="predicted"/>
<dbReference type="Proteomes" id="UP000000692">
    <property type="component" value="Chromosome"/>
</dbReference>
<dbReference type="eggNOG" id="COG1846">
    <property type="taxonomic scope" value="Bacteria"/>
</dbReference>
<evidence type="ECO:0000313" key="2">
    <source>
        <dbReference type="EMBL" id="AEM41892.1"/>
    </source>
</evidence>
<sequence>MKSPDDDTFLPHDTVGYALKRAQQAMRLHMDRQLRDIGLSAPQYSVMASLEAEPGASNARLARRTFVTPQTMQAMLVKLEQAGLITRTPDADHGRIQRTELTDTGRAALTKAHLAVRQSEQLARDAATPETIAILTRIAKALG</sequence>
<evidence type="ECO:0000259" key="1">
    <source>
        <dbReference type="PROSITE" id="PS50995"/>
    </source>
</evidence>
<reference evidence="2 3" key="1">
    <citation type="journal article" date="2011" name="J. Bacteriol.">
        <title>Complete genome sequence of the industrial strain Ketogulonicigenium vulgare WSH-001.</title>
        <authorList>
            <person name="Liu L."/>
            <person name="Li Y."/>
            <person name="Zhang J."/>
            <person name="Zhou Z."/>
            <person name="Liu J."/>
            <person name="Li X."/>
            <person name="Zhou J."/>
            <person name="Du G."/>
            <person name="Wang L."/>
            <person name="Chen J."/>
        </authorList>
    </citation>
    <scope>NUCLEOTIDE SEQUENCE [LARGE SCALE GENOMIC DNA]</scope>
    <source>
        <strain evidence="2 3">WSH-001</strain>
    </source>
</reference>
<dbReference type="GO" id="GO:0003700">
    <property type="term" value="F:DNA-binding transcription factor activity"/>
    <property type="evidence" value="ECO:0007669"/>
    <property type="project" value="InterPro"/>
</dbReference>
<dbReference type="InterPro" id="IPR036388">
    <property type="entry name" value="WH-like_DNA-bd_sf"/>
</dbReference>
<dbReference type="SUPFAM" id="SSF46785">
    <property type="entry name" value="Winged helix' DNA-binding domain"/>
    <property type="match status" value="1"/>
</dbReference>
<evidence type="ECO:0000313" key="3">
    <source>
        <dbReference type="Proteomes" id="UP000000692"/>
    </source>
</evidence>
<dbReference type="SMART" id="SM00347">
    <property type="entry name" value="HTH_MARR"/>
    <property type="match status" value="1"/>
</dbReference>
<dbReference type="AlphaFoldDB" id="F9Y587"/>
<dbReference type="Pfam" id="PF12802">
    <property type="entry name" value="MarR_2"/>
    <property type="match status" value="1"/>
</dbReference>
<keyword evidence="3" id="KW-1185">Reference proteome</keyword>
<dbReference type="GO" id="GO:0006950">
    <property type="term" value="P:response to stress"/>
    <property type="evidence" value="ECO:0007669"/>
    <property type="project" value="TreeGrafter"/>
</dbReference>
<name>F9Y587_KETVW</name>